<comment type="subcellular location">
    <subcellularLocation>
        <location evidence="1">Endosome membrane</location>
        <topology evidence="1">Single-pass type I membrane protein</topology>
    </subcellularLocation>
</comment>
<name>A0AAN9TUT3_9HEMI</name>
<keyword evidence="5 8" id="KW-1133">Transmembrane helix</keyword>
<evidence type="ECO:0000256" key="6">
    <source>
        <dbReference type="ARBA" id="ARBA00023136"/>
    </source>
</evidence>
<dbReference type="Pfam" id="PF01299">
    <property type="entry name" value="Lamp2-like_luminal"/>
    <property type="match status" value="1"/>
</dbReference>
<evidence type="ECO:0000256" key="1">
    <source>
        <dbReference type="ARBA" id="ARBA00004530"/>
    </source>
</evidence>
<keyword evidence="4" id="KW-0967">Endosome</keyword>
<evidence type="ECO:0000256" key="8">
    <source>
        <dbReference type="SAM" id="Phobius"/>
    </source>
</evidence>
<evidence type="ECO:0000256" key="5">
    <source>
        <dbReference type="ARBA" id="ARBA00022989"/>
    </source>
</evidence>
<reference evidence="10 11" key="1">
    <citation type="submission" date="2024-03" db="EMBL/GenBank/DDBJ databases">
        <title>Adaptation during the transition from Ophiocordyceps entomopathogen to insect associate is accompanied by gene loss and intensified selection.</title>
        <authorList>
            <person name="Ward C.M."/>
            <person name="Onetto C.A."/>
            <person name="Borneman A.R."/>
        </authorList>
    </citation>
    <scope>NUCLEOTIDE SEQUENCE [LARGE SCALE GENOMIC DNA]</scope>
    <source>
        <strain evidence="10">AWRI1</strain>
        <tissue evidence="10">Single Adult Female</tissue>
    </source>
</reference>
<dbReference type="GO" id="GO:0072594">
    <property type="term" value="P:establishment of protein localization to organelle"/>
    <property type="evidence" value="ECO:0007669"/>
    <property type="project" value="TreeGrafter"/>
</dbReference>
<dbReference type="AlphaFoldDB" id="A0AAN9TUT3"/>
<dbReference type="PANTHER" id="PTHR11506:SF40">
    <property type="entry name" value="LYSOSOME-ASSOCIATED MEMBRANE GLYCOPROTEIN 5"/>
    <property type="match status" value="1"/>
</dbReference>
<keyword evidence="6 8" id="KW-0472">Membrane</keyword>
<dbReference type="PANTHER" id="PTHR11506">
    <property type="entry name" value="LYSOSOME-ASSOCIATED MEMBRANE GLYCOPROTEIN"/>
    <property type="match status" value="1"/>
</dbReference>
<dbReference type="EMBL" id="JBBCAQ010000028">
    <property type="protein sequence ID" value="KAK7585848.1"/>
    <property type="molecule type" value="Genomic_DNA"/>
</dbReference>
<protein>
    <recommendedName>
        <fullName evidence="9">Lysosome-associated membrane glycoprotein 2-like luminal domain-containing protein</fullName>
    </recommendedName>
</protein>
<keyword evidence="3" id="KW-0732">Signal</keyword>
<keyword evidence="2 8" id="KW-0812">Transmembrane</keyword>
<evidence type="ECO:0000256" key="2">
    <source>
        <dbReference type="ARBA" id="ARBA00022692"/>
    </source>
</evidence>
<evidence type="ECO:0000256" key="7">
    <source>
        <dbReference type="ARBA" id="ARBA00023180"/>
    </source>
</evidence>
<accession>A0AAN9TUT3</accession>
<dbReference type="GO" id="GO:0031902">
    <property type="term" value="C:late endosome membrane"/>
    <property type="evidence" value="ECO:0007669"/>
    <property type="project" value="TreeGrafter"/>
</dbReference>
<evidence type="ECO:0000259" key="9">
    <source>
        <dbReference type="Pfam" id="PF01299"/>
    </source>
</evidence>
<proteinExistence type="predicted"/>
<keyword evidence="7" id="KW-0325">Glycoprotein</keyword>
<dbReference type="Proteomes" id="UP001367676">
    <property type="component" value="Unassembled WGS sequence"/>
</dbReference>
<dbReference type="InterPro" id="IPR002000">
    <property type="entry name" value="Lysosome-assoc_membr_glycop"/>
</dbReference>
<gene>
    <name evidence="10" type="ORF">V9T40_000027</name>
</gene>
<comment type="caution">
    <text evidence="10">The sequence shown here is derived from an EMBL/GenBank/DDBJ whole genome shotgun (WGS) entry which is preliminary data.</text>
</comment>
<evidence type="ECO:0000313" key="11">
    <source>
        <dbReference type="Proteomes" id="UP001367676"/>
    </source>
</evidence>
<evidence type="ECO:0000256" key="3">
    <source>
        <dbReference type="ARBA" id="ARBA00022729"/>
    </source>
</evidence>
<dbReference type="GO" id="GO:0005765">
    <property type="term" value="C:lysosomal membrane"/>
    <property type="evidence" value="ECO:0007669"/>
    <property type="project" value="TreeGrafter"/>
</dbReference>
<sequence>MFSHSSADEEVLSNQRRSVFREAVSSQAETNAYISTSTASSVSVLKSVQSQIDDKGVSIPRVNPPPQRNLIKNDKIKITPTSNNDIVVSTFRLKDPEEETTCILMTVDALLSFIYPSNIDSKEERDVFLPDSDKLESLTGDCSDGDRSSMTLKWKTFKLNFDFSKTPGGERWFVSSIQLSFNTDSIVMHSKHPNTDVHAETADGDIMFITPVGRSFKCHHEIEINLTDPQYPDIKVKLLLRELTVEPFIFKNDGFGPEYLCAATGVGAFRSETAPFIFGSLLTIASLGTIAGYAVYRYVRVNKVQYDTME</sequence>
<evidence type="ECO:0000256" key="4">
    <source>
        <dbReference type="ARBA" id="ARBA00022753"/>
    </source>
</evidence>
<feature type="domain" description="Lysosome-associated membrane glycoprotein 2-like luminal" evidence="9">
    <location>
        <begin position="93"/>
        <end position="228"/>
    </location>
</feature>
<keyword evidence="11" id="KW-1185">Reference proteome</keyword>
<feature type="transmembrane region" description="Helical" evidence="8">
    <location>
        <begin position="276"/>
        <end position="296"/>
    </location>
</feature>
<dbReference type="Gene3D" id="2.40.160.110">
    <property type="match status" value="1"/>
</dbReference>
<dbReference type="InterPro" id="IPR048528">
    <property type="entry name" value="Lamp2-like_luminal"/>
</dbReference>
<organism evidence="10 11">
    <name type="scientific">Parthenolecanium corni</name>
    <dbReference type="NCBI Taxonomy" id="536013"/>
    <lineage>
        <taxon>Eukaryota</taxon>
        <taxon>Metazoa</taxon>
        <taxon>Ecdysozoa</taxon>
        <taxon>Arthropoda</taxon>
        <taxon>Hexapoda</taxon>
        <taxon>Insecta</taxon>
        <taxon>Pterygota</taxon>
        <taxon>Neoptera</taxon>
        <taxon>Paraneoptera</taxon>
        <taxon>Hemiptera</taxon>
        <taxon>Sternorrhyncha</taxon>
        <taxon>Coccoidea</taxon>
        <taxon>Coccidae</taxon>
        <taxon>Parthenolecanium</taxon>
    </lineage>
</organism>
<evidence type="ECO:0000313" key="10">
    <source>
        <dbReference type="EMBL" id="KAK7585848.1"/>
    </source>
</evidence>
<dbReference type="GO" id="GO:0005886">
    <property type="term" value="C:plasma membrane"/>
    <property type="evidence" value="ECO:0007669"/>
    <property type="project" value="TreeGrafter"/>
</dbReference>